<keyword evidence="3" id="KW-1185">Reference proteome</keyword>
<sequence>MHAARLSRFQVRQLSKLSVPQAITFRVPIMAPQKVQQFDRWRFEKTDFCTFTNLCGFLDEFLQAIEPPPAELPSTSTTNHTNAQTQESGKQRWNNEWEPNYPEQIFLHCWIEWLAKALELYRSSLEKKDSSIRWKKDAWEMNSRLYDMPGSFYQAWEAGQIPEERMGLIIMALEHWRSDLKAIIAVSESYIHEQMVEELDEEGAVKITELRWLCAESIHTHVALLVFLMRNRSGSITANIWRHIEATDDKHPSNKSNPSLLARLTYFIKRARRFLGGLRKFTTTDGLRASNAIELEPAATPTPINNRTTSEEPAATPTPASAESHIASSPRFRINQYFQAAARRFLSGQEELITGLRGMLLLAPAAVIGSTIDERHQFSITLSFMSLRSLWQTVLRQNGVSLKQNYLDPIATRTDCQSGKWLSQEAVGIEFKRLEERLGAGLMREKLIHLLLVVIEGWRQQFKKTMDLTASVISDRGPRKVSIPELFHTLETEGNEYFRLLYFLATSRSEAIEERIWRNLGGD</sequence>
<gene>
    <name evidence="2" type="ORF">BJ508DRAFT_35047</name>
</gene>
<feature type="region of interest" description="Disordered" evidence="1">
    <location>
        <begin position="69"/>
        <end position="94"/>
    </location>
</feature>
<protein>
    <submittedName>
        <fullName evidence="2">Uncharacterized protein</fullName>
    </submittedName>
</protein>
<feature type="compositionally biased region" description="Polar residues" evidence="1">
    <location>
        <begin position="73"/>
        <end position="88"/>
    </location>
</feature>
<evidence type="ECO:0000313" key="2">
    <source>
        <dbReference type="EMBL" id="RPA74476.1"/>
    </source>
</evidence>
<dbReference type="EMBL" id="ML119789">
    <property type="protein sequence ID" value="RPA74476.1"/>
    <property type="molecule type" value="Genomic_DNA"/>
</dbReference>
<dbReference type="Proteomes" id="UP000275078">
    <property type="component" value="Unassembled WGS sequence"/>
</dbReference>
<organism evidence="2 3">
    <name type="scientific">Ascobolus immersus RN42</name>
    <dbReference type="NCBI Taxonomy" id="1160509"/>
    <lineage>
        <taxon>Eukaryota</taxon>
        <taxon>Fungi</taxon>
        <taxon>Dikarya</taxon>
        <taxon>Ascomycota</taxon>
        <taxon>Pezizomycotina</taxon>
        <taxon>Pezizomycetes</taxon>
        <taxon>Pezizales</taxon>
        <taxon>Ascobolaceae</taxon>
        <taxon>Ascobolus</taxon>
    </lineage>
</organism>
<reference evidence="2 3" key="1">
    <citation type="journal article" date="2018" name="Nat. Ecol. Evol.">
        <title>Pezizomycetes genomes reveal the molecular basis of ectomycorrhizal truffle lifestyle.</title>
        <authorList>
            <person name="Murat C."/>
            <person name="Payen T."/>
            <person name="Noel B."/>
            <person name="Kuo A."/>
            <person name="Morin E."/>
            <person name="Chen J."/>
            <person name="Kohler A."/>
            <person name="Krizsan K."/>
            <person name="Balestrini R."/>
            <person name="Da Silva C."/>
            <person name="Montanini B."/>
            <person name="Hainaut M."/>
            <person name="Levati E."/>
            <person name="Barry K.W."/>
            <person name="Belfiori B."/>
            <person name="Cichocki N."/>
            <person name="Clum A."/>
            <person name="Dockter R.B."/>
            <person name="Fauchery L."/>
            <person name="Guy J."/>
            <person name="Iotti M."/>
            <person name="Le Tacon F."/>
            <person name="Lindquist E.A."/>
            <person name="Lipzen A."/>
            <person name="Malagnac F."/>
            <person name="Mello A."/>
            <person name="Molinier V."/>
            <person name="Miyauchi S."/>
            <person name="Poulain J."/>
            <person name="Riccioni C."/>
            <person name="Rubini A."/>
            <person name="Sitrit Y."/>
            <person name="Splivallo R."/>
            <person name="Traeger S."/>
            <person name="Wang M."/>
            <person name="Zifcakova L."/>
            <person name="Wipf D."/>
            <person name="Zambonelli A."/>
            <person name="Paolocci F."/>
            <person name="Nowrousian M."/>
            <person name="Ottonello S."/>
            <person name="Baldrian P."/>
            <person name="Spatafora J.W."/>
            <person name="Henrissat B."/>
            <person name="Nagy L.G."/>
            <person name="Aury J.M."/>
            <person name="Wincker P."/>
            <person name="Grigoriev I.V."/>
            <person name="Bonfante P."/>
            <person name="Martin F.M."/>
        </authorList>
    </citation>
    <scope>NUCLEOTIDE SEQUENCE [LARGE SCALE GENOMIC DNA]</scope>
    <source>
        <strain evidence="2 3">RN42</strain>
    </source>
</reference>
<evidence type="ECO:0000256" key="1">
    <source>
        <dbReference type="SAM" id="MobiDB-lite"/>
    </source>
</evidence>
<name>A0A3N4HNG0_ASCIM</name>
<accession>A0A3N4HNG0</accession>
<dbReference type="AlphaFoldDB" id="A0A3N4HNG0"/>
<evidence type="ECO:0000313" key="3">
    <source>
        <dbReference type="Proteomes" id="UP000275078"/>
    </source>
</evidence>
<feature type="compositionally biased region" description="Low complexity" evidence="1">
    <location>
        <begin position="311"/>
        <end position="324"/>
    </location>
</feature>
<feature type="region of interest" description="Disordered" evidence="1">
    <location>
        <begin position="292"/>
        <end position="326"/>
    </location>
</feature>
<proteinExistence type="predicted"/>